<evidence type="ECO:0000256" key="2">
    <source>
        <dbReference type="ARBA" id="ARBA00008163"/>
    </source>
</evidence>
<comment type="subcellular location">
    <subcellularLocation>
        <location evidence="1">Cell outer membrane</location>
        <topology evidence="1">Multi-pass membrane protein</topology>
    </subcellularLocation>
</comment>
<dbReference type="Gene3D" id="2.40.160.60">
    <property type="entry name" value="Outer membrane protein transport protein (OMPP1/FadL/TodX)"/>
    <property type="match status" value="1"/>
</dbReference>
<dbReference type="RefSeq" id="WP_009851373.1">
    <property type="nucleotide sequence ID" value="NZ_DS022295.1"/>
</dbReference>
<keyword evidence="7" id="KW-0998">Cell outer membrane</keyword>
<dbReference type="AlphaFoldDB" id="Q0EY56"/>
<dbReference type="InParanoid" id="Q0EY56"/>
<evidence type="ECO:0000256" key="8">
    <source>
        <dbReference type="SAM" id="SignalP"/>
    </source>
</evidence>
<keyword evidence="5 8" id="KW-0732">Signal</keyword>
<evidence type="ECO:0000256" key="5">
    <source>
        <dbReference type="ARBA" id="ARBA00022729"/>
    </source>
</evidence>
<dbReference type="InterPro" id="IPR005017">
    <property type="entry name" value="OMPP1/FadL/TodX"/>
</dbReference>
<dbReference type="GO" id="GO:0009279">
    <property type="term" value="C:cell outer membrane"/>
    <property type="evidence" value="ECO:0007669"/>
    <property type="project" value="UniProtKB-SubCell"/>
</dbReference>
<evidence type="ECO:0000256" key="3">
    <source>
        <dbReference type="ARBA" id="ARBA00022452"/>
    </source>
</evidence>
<evidence type="ECO:0000313" key="10">
    <source>
        <dbReference type="Proteomes" id="UP000005297"/>
    </source>
</evidence>
<proteinExistence type="inferred from homology"/>
<dbReference type="SUPFAM" id="SSF56935">
    <property type="entry name" value="Porins"/>
    <property type="match status" value="1"/>
</dbReference>
<evidence type="ECO:0000313" key="9">
    <source>
        <dbReference type="EMBL" id="EAU54170.1"/>
    </source>
</evidence>
<accession>Q0EY56</accession>
<comment type="similarity">
    <text evidence="2">Belongs to the OmpP1/FadL family.</text>
</comment>
<evidence type="ECO:0000256" key="6">
    <source>
        <dbReference type="ARBA" id="ARBA00023136"/>
    </source>
</evidence>
<gene>
    <name evidence="9" type="ORF">SPV1_05397</name>
</gene>
<dbReference type="STRING" id="314344.AL013_04480"/>
<keyword evidence="3" id="KW-1134">Transmembrane beta strand</keyword>
<organism evidence="9 10">
    <name type="scientific">Mariprofundus ferrooxydans PV-1</name>
    <dbReference type="NCBI Taxonomy" id="314345"/>
    <lineage>
        <taxon>Bacteria</taxon>
        <taxon>Pseudomonadati</taxon>
        <taxon>Pseudomonadota</taxon>
        <taxon>Candidatius Mariprofundia</taxon>
        <taxon>Mariprofundales</taxon>
        <taxon>Mariprofundaceae</taxon>
        <taxon>Mariprofundus</taxon>
    </lineage>
</organism>
<evidence type="ECO:0000256" key="7">
    <source>
        <dbReference type="ARBA" id="ARBA00023237"/>
    </source>
</evidence>
<keyword evidence="10" id="KW-1185">Reference proteome</keyword>
<feature type="signal peptide" evidence="8">
    <location>
        <begin position="1"/>
        <end position="19"/>
    </location>
</feature>
<protein>
    <submittedName>
        <fullName evidence="9">Putative fatty acid transport system, membrane protein</fullName>
    </submittedName>
</protein>
<dbReference type="OrthoDB" id="5291547at2"/>
<dbReference type="FunCoup" id="Q0EY56">
    <property type="interactions" value="47"/>
</dbReference>
<feature type="chain" id="PRO_5004171381" evidence="8">
    <location>
        <begin position="20"/>
        <end position="369"/>
    </location>
</feature>
<keyword evidence="6" id="KW-0472">Membrane</keyword>
<evidence type="ECO:0000256" key="4">
    <source>
        <dbReference type="ARBA" id="ARBA00022692"/>
    </source>
</evidence>
<evidence type="ECO:0000256" key="1">
    <source>
        <dbReference type="ARBA" id="ARBA00004571"/>
    </source>
</evidence>
<dbReference type="PANTHER" id="PTHR35093:SF8">
    <property type="entry name" value="OUTER MEMBRANE PROTEIN NMB0088-RELATED"/>
    <property type="match status" value="1"/>
</dbReference>
<name>Q0EY56_9PROT</name>
<comment type="caution">
    <text evidence="9">The sequence shown here is derived from an EMBL/GenBank/DDBJ whole genome shotgun (WGS) entry which is preliminary data.</text>
</comment>
<sequence>MKRICICIAAFSYAVSAHAGGFEQVNQSAAAAGVSNAFAATASDASALAYNPAGIAWQSGVSVSAGIDLNYRNSSVKIPGGVASNTGTEPTFGQVYAAWVPRDGRLSAGIGFSPMYAANNNWSDAFGTASGVGKLTVDHTTADLVYAINSDLAVGMGGDWYVTRATLSQGTNNFKATDIASFGGHASLLWKPLPAWSIGAVYRSGASVSMSKSTSSLAFKLPDQATLALAHDFNDVWRLETDVKWTRWSVLKSMNVVTAGVVSQPNSLNLRDTLTVMAGLTWTWRENTQIRLGYAYDQGANRSRNYNPLIADQDGHRVSLGGGGDMFGMHMDLAYQYTFYSSKTATGAYAGNYRDRKQSIVFTVSNQFD</sequence>
<dbReference type="eggNOG" id="COG2067">
    <property type="taxonomic scope" value="Bacteria"/>
</dbReference>
<dbReference type="PANTHER" id="PTHR35093">
    <property type="entry name" value="OUTER MEMBRANE PROTEIN NMB0088-RELATED"/>
    <property type="match status" value="1"/>
</dbReference>
<reference evidence="9 10" key="1">
    <citation type="submission" date="2006-09" db="EMBL/GenBank/DDBJ databases">
        <authorList>
            <person name="Emerson D."/>
            <person name="Ferriera S."/>
            <person name="Johnson J."/>
            <person name="Kravitz S."/>
            <person name="Halpern A."/>
            <person name="Remington K."/>
            <person name="Beeson K."/>
            <person name="Tran B."/>
            <person name="Rogers Y.-H."/>
            <person name="Friedman R."/>
            <person name="Venter J.C."/>
        </authorList>
    </citation>
    <scope>NUCLEOTIDE SEQUENCE [LARGE SCALE GENOMIC DNA]</scope>
    <source>
        <strain evidence="9 10">PV-1</strain>
    </source>
</reference>
<dbReference type="EMBL" id="AATS01000011">
    <property type="protein sequence ID" value="EAU54170.1"/>
    <property type="molecule type" value="Genomic_DNA"/>
</dbReference>
<dbReference type="GO" id="GO:0015483">
    <property type="term" value="F:long-chain fatty acid transporting porin activity"/>
    <property type="evidence" value="ECO:0007669"/>
    <property type="project" value="TreeGrafter"/>
</dbReference>
<dbReference type="HOGENOM" id="CLU_749652_0_0_0"/>
<dbReference type="Pfam" id="PF03349">
    <property type="entry name" value="Toluene_X"/>
    <property type="match status" value="1"/>
</dbReference>
<keyword evidence="4" id="KW-0812">Transmembrane</keyword>
<dbReference type="Proteomes" id="UP000005297">
    <property type="component" value="Unassembled WGS sequence"/>
</dbReference>